<gene>
    <name evidence="1" type="ORF">E4U13_006926</name>
</gene>
<dbReference type="Proteomes" id="UP000732380">
    <property type="component" value="Unassembled WGS sequence"/>
</dbReference>
<reference evidence="1 2" key="1">
    <citation type="journal article" date="2020" name="bioRxiv">
        <title>Whole genome comparisons of ergot fungi reveals the divergence and evolution of species within the genus Claviceps are the result of varying mechanisms driving genome evolution and host range expansion.</title>
        <authorList>
            <person name="Wyka S.A."/>
            <person name="Mondo S.J."/>
            <person name="Liu M."/>
            <person name="Dettman J."/>
            <person name="Nalam V."/>
            <person name="Broders K.D."/>
        </authorList>
    </citation>
    <scope>NUCLEOTIDE SEQUENCE [LARGE SCALE GENOMIC DNA]</scope>
    <source>
        <strain evidence="1 2">LM576</strain>
    </source>
</reference>
<keyword evidence="2" id="KW-1185">Reference proteome</keyword>
<feature type="non-terminal residue" evidence="1">
    <location>
        <position position="55"/>
    </location>
</feature>
<dbReference type="EMBL" id="SRQM01000638">
    <property type="protein sequence ID" value="KAG6107507.1"/>
    <property type="molecule type" value="Genomic_DNA"/>
</dbReference>
<sequence>MSETAAACAWRDFQKPRLGRFTHQRSIRFTKLLGWGEEGIVWRVRTDSKTYALKI</sequence>
<protein>
    <submittedName>
        <fullName evidence="1">Uncharacterized protein</fullName>
    </submittedName>
</protein>
<organism evidence="1 2">
    <name type="scientific">Claviceps humidiphila</name>
    <dbReference type="NCBI Taxonomy" id="1294629"/>
    <lineage>
        <taxon>Eukaryota</taxon>
        <taxon>Fungi</taxon>
        <taxon>Dikarya</taxon>
        <taxon>Ascomycota</taxon>
        <taxon>Pezizomycotina</taxon>
        <taxon>Sordariomycetes</taxon>
        <taxon>Hypocreomycetidae</taxon>
        <taxon>Hypocreales</taxon>
        <taxon>Clavicipitaceae</taxon>
        <taxon>Claviceps</taxon>
    </lineage>
</organism>
<evidence type="ECO:0000313" key="1">
    <source>
        <dbReference type="EMBL" id="KAG6107507.1"/>
    </source>
</evidence>
<dbReference type="InterPro" id="IPR025213">
    <property type="entry name" value="Sim4_Fta2"/>
</dbReference>
<accession>A0A9P7PVC3</accession>
<proteinExistence type="predicted"/>
<dbReference type="AlphaFoldDB" id="A0A9P7PVC3"/>
<dbReference type="Pfam" id="PF13095">
    <property type="entry name" value="FTA2"/>
    <property type="match status" value="1"/>
</dbReference>
<comment type="caution">
    <text evidence="1">The sequence shown here is derived from an EMBL/GenBank/DDBJ whole genome shotgun (WGS) entry which is preliminary data.</text>
</comment>
<name>A0A9P7PVC3_9HYPO</name>
<evidence type="ECO:0000313" key="2">
    <source>
        <dbReference type="Proteomes" id="UP000732380"/>
    </source>
</evidence>